<dbReference type="Pfam" id="PF00884">
    <property type="entry name" value="Sulfatase"/>
    <property type="match status" value="1"/>
</dbReference>
<dbReference type="PROSITE" id="PS00523">
    <property type="entry name" value="SULFATASE_1"/>
    <property type="match status" value="1"/>
</dbReference>
<keyword evidence="8" id="KW-1185">Reference proteome</keyword>
<organism evidence="7 8">
    <name type="scientific">Pontiella desulfatans</name>
    <dbReference type="NCBI Taxonomy" id="2750659"/>
    <lineage>
        <taxon>Bacteria</taxon>
        <taxon>Pseudomonadati</taxon>
        <taxon>Kiritimatiellota</taxon>
        <taxon>Kiritimatiellia</taxon>
        <taxon>Kiritimatiellales</taxon>
        <taxon>Pontiellaceae</taxon>
        <taxon>Pontiella</taxon>
    </lineage>
</organism>
<dbReference type="InterPro" id="IPR000917">
    <property type="entry name" value="Sulfatase_N"/>
</dbReference>
<reference evidence="7 8" key="1">
    <citation type="submission" date="2019-04" db="EMBL/GenBank/DDBJ databases">
        <authorList>
            <person name="Van Vliet M D."/>
        </authorList>
    </citation>
    <scope>NUCLEOTIDE SEQUENCE [LARGE SCALE GENOMIC DNA]</scope>
    <source>
        <strain evidence="7 8">F1</strain>
    </source>
</reference>
<keyword evidence="3" id="KW-0378">Hydrolase</keyword>
<gene>
    <name evidence="7" type="primary">atsA_98</name>
    <name evidence="7" type="ORF">PDESU_01763</name>
</gene>
<dbReference type="InterPro" id="IPR050738">
    <property type="entry name" value="Sulfatase"/>
</dbReference>
<evidence type="ECO:0000256" key="4">
    <source>
        <dbReference type="ARBA" id="ARBA00022837"/>
    </source>
</evidence>
<accession>A0A6C2U063</accession>
<evidence type="ECO:0000259" key="6">
    <source>
        <dbReference type="Pfam" id="PF00884"/>
    </source>
</evidence>
<sequence>MKKIIRFLATACLALTVGVRAEVVTLDFTTASASGPFPGNDQSSYTYDDYDLYGNGALTLDITVAVVGGATLDQREQGWGSNGSNSGRLDFGEALTFSFSDLGGSAAGSVTGFTFVGFVAEVADTAYTITADDLIAVNGVSLAGRDQADSTGLVDDLTWVGNADAQEGYDLEDGFTGNTSALTIGATGSFSVAVVDVPAATDNWDSMRVAGFQVEVLPATNQMPQPITNGTVLGIDFGVADGSAAADNWNVVSTTASGSFAADTMVDTAGNTLEGISFSWTAATDDSTAPDLMAGTPAFPDTALDDALLSSVGLTDGDGGTSDGTFTLIFAGLDTNLSYDITLGQANTATGGNTDTAWTIGERTFNASPVEIGASAYVTFEAVGSPAGEIVITSFPIDGGMDISAIAALQLTATTNNPWAPPPPGPPSHYDDWAGRHGLTNTLYRPSQDADGDRAGNAYEWATGSNPTNPASRHPFVLDGSSIVFKRNTNAMDMVYYLQSITDLTASNAWKTLATNQAGVWNPPDVVAEIGTNNPVDVTVPVDMSGESEFYRLGLEWKNPNIIIIYADDLGYGDLGCYGATKVQTPNIDRLATEGRRFTDAHSASAVCTPSRLGMLTGDYPFRHNIWGPAATSASLMVPVGRTTVPSMLKSEGYETAIIGKWHLGFGYSGPDWNGDLKPGPLEVGFDSYFGVPKVNSGVPYVFVENHRVVGLDPADPLVASGQATNVLYYPLKTMTGMSGGEAAHLLYRDYDLGNQWAARATQWIEEHQDHPFFLYLPTTQIHHPFTPDPRWIGTSQCGLYGDFIHEFDWIVGQVMDTLDALGLAENTLIIVTSDNGGMLNGDGNTVEGGKTAWNAGHKQNGDLLGWKFGVWEGGHRIPLIARWPGKIEAGSISGELMSSVDFLATFAAITGRGLEEGEGLDSFNMLPAFLGNPAAPIRDTLLLQPRYDSGVSFRKGNWMYIPRRGDAGFGGDQGGPGAVAWTGLENSDIDENGNYVAGAPTTQLYDLENDLSQTVNVVTNYPDIATTMADELTAIRSGGQTRP</sequence>
<dbReference type="InterPro" id="IPR024607">
    <property type="entry name" value="Sulfatase_CS"/>
</dbReference>
<dbReference type="PROSITE" id="PS00149">
    <property type="entry name" value="SULFATASE_2"/>
    <property type="match status" value="1"/>
</dbReference>
<dbReference type="GO" id="GO:0004065">
    <property type="term" value="F:arylsulfatase activity"/>
    <property type="evidence" value="ECO:0007669"/>
    <property type="project" value="TreeGrafter"/>
</dbReference>
<dbReference type="PANTHER" id="PTHR42693">
    <property type="entry name" value="ARYLSULFATASE FAMILY MEMBER"/>
    <property type="match status" value="1"/>
</dbReference>
<keyword evidence="5" id="KW-0732">Signal</keyword>
<keyword evidence="4" id="KW-0106">Calcium</keyword>
<dbReference type="PANTHER" id="PTHR42693:SF53">
    <property type="entry name" value="ENDO-4-O-SULFATASE"/>
    <property type="match status" value="1"/>
</dbReference>
<feature type="domain" description="Sulfatase N-terminal" evidence="6">
    <location>
        <begin position="560"/>
        <end position="912"/>
    </location>
</feature>
<evidence type="ECO:0000256" key="1">
    <source>
        <dbReference type="ARBA" id="ARBA00008779"/>
    </source>
</evidence>
<name>A0A6C2U063_PONDE</name>
<feature type="signal peptide" evidence="5">
    <location>
        <begin position="1"/>
        <end position="21"/>
    </location>
</feature>
<protein>
    <submittedName>
        <fullName evidence="7">Arylsulfatase</fullName>
    </submittedName>
</protein>
<proteinExistence type="inferred from homology"/>
<evidence type="ECO:0000256" key="3">
    <source>
        <dbReference type="ARBA" id="ARBA00022801"/>
    </source>
</evidence>
<dbReference type="InterPro" id="IPR017850">
    <property type="entry name" value="Alkaline_phosphatase_core_sf"/>
</dbReference>
<dbReference type="Gene3D" id="3.40.720.10">
    <property type="entry name" value="Alkaline Phosphatase, subunit A"/>
    <property type="match status" value="1"/>
</dbReference>
<dbReference type="SUPFAM" id="SSF53649">
    <property type="entry name" value="Alkaline phosphatase-like"/>
    <property type="match status" value="1"/>
</dbReference>
<dbReference type="Proteomes" id="UP000366872">
    <property type="component" value="Unassembled WGS sequence"/>
</dbReference>
<dbReference type="GO" id="GO:0046872">
    <property type="term" value="F:metal ion binding"/>
    <property type="evidence" value="ECO:0007669"/>
    <property type="project" value="UniProtKB-KW"/>
</dbReference>
<comment type="similarity">
    <text evidence="1">Belongs to the sulfatase family.</text>
</comment>
<keyword evidence="2" id="KW-0479">Metal-binding</keyword>
<dbReference type="Gene3D" id="3.30.1120.10">
    <property type="match status" value="1"/>
</dbReference>
<evidence type="ECO:0000313" key="8">
    <source>
        <dbReference type="Proteomes" id="UP000366872"/>
    </source>
</evidence>
<feature type="chain" id="PRO_5028888880" evidence="5">
    <location>
        <begin position="22"/>
        <end position="1044"/>
    </location>
</feature>
<evidence type="ECO:0000256" key="2">
    <source>
        <dbReference type="ARBA" id="ARBA00022723"/>
    </source>
</evidence>
<dbReference type="AlphaFoldDB" id="A0A6C2U063"/>
<evidence type="ECO:0000256" key="5">
    <source>
        <dbReference type="SAM" id="SignalP"/>
    </source>
</evidence>
<dbReference type="EMBL" id="CAAHFG010000001">
    <property type="protein sequence ID" value="VGO13209.1"/>
    <property type="molecule type" value="Genomic_DNA"/>
</dbReference>
<dbReference type="CDD" id="cd16143">
    <property type="entry name" value="ARS_like"/>
    <property type="match status" value="1"/>
</dbReference>
<evidence type="ECO:0000313" key="7">
    <source>
        <dbReference type="EMBL" id="VGO13209.1"/>
    </source>
</evidence>
<dbReference type="RefSeq" id="WP_222847117.1">
    <property type="nucleotide sequence ID" value="NZ_CAAHFG010000001.1"/>
</dbReference>